<keyword evidence="2" id="KW-1185">Reference proteome</keyword>
<dbReference type="AlphaFoldDB" id="A0A7H1NP78"/>
<evidence type="ECO:0000313" key="2">
    <source>
        <dbReference type="Proteomes" id="UP000516349"/>
    </source>
</evidence>
<dbReference type="RefSeq" id="WP_203414029.1">
    <property type="nucleotide sequence ID" value="NZ_CP060244.1"/>
</dbReference>
<name>A0A7H1NP78_9PROT</name>
<reference evidence="1 2" key="1">
    <citation type="submission" date="2020-08" db="EMBL/GenBank/DDBJ databases">
        <title>Complete genome sequence of Entomobacter blattae G55GP.</title>
        <authorList>
            <person name="Poehlein A."/>
            <person name="Guzman J."/>
            <person name="Daniel R."/>
            <person name="Vilcinskas A."/>
        </authorList>
    </citation>
    <scope>NUCLEOTIDE SEQUENCE [LARGE SCALE GENOMIC DNA]</scope>
    <source>
        <strain evidence="1 2">G55GP</strain>
    </source>
</reference>
<organism evidence="1 2">
    <name type="scientific">Entomobacter blattae</name>
    <dbReference type="NCBI Taxonomy" id="2762277"/>
    <lineage>
        <taxon>Bacteria</taxon>
        <taxon>Pseudomonadati</taxon>
        <taxon>Pseudomonadota</taxon>
        <taxon>Alphaproteobacteria</taxon>
        <taxon>Acetobacterales</taxon>
        <taxon>Acetobacteraceae</taxon>
        <taxon>Entomobacter</taxon>
    </lineage>
</organism>
<protein>
    <submittedName>
        <fullName evidence="1">Uncharacterized protein</fullName>
    </submittedName>
</protein>
<gene>
    <name evidence="1" type="ORF">JGUZn3_03310</name>
</gene>
<dbReference type="KEGG" id="ebla:JGUZn3_03310"/>
<dbReference type="EMBL" id="CP060244">
    <property type="protein sequence ID" value="QNT77588.1"/>
    <property type="molecule type" value="Genomic_DNA"/>
</dbReference>
<dbReference type="Proteomes" id="UP000516349">
    <property type="component" value="Chromosome"/>
</dbReference>
<evidence type="ECO:0000313" key="1">
    <source>
        <dbReference type="EMBL" id="QNT77588.1"/>
    </source>
</evidence>
<accession>A0A7H1NP78</accession>
<sequence>MQNSTLMQKEDLDYQSGCIAYKIPLLVDVIQEYVEKLHPLEDQTPEAYYHTEVINTIKLMLYLVKIDLEDFKSTLHKSGLTQDFSLF</sequence>
<proteinExistence type="predicted"/>